<accession>A0ABP1D7G9</accession>
<keyword evidence="1" id="KW-1133">Transmembrane helix</keyword>
<evidence type="ECO:0000313" key="4">
    <source>
        <dbReference type="Proteomes" id="UP001497453"/>
    </source>
</evidence>
<feature type="transmembrane region" description="Helical" evidence="1">
    <location>
        <begin position="20"/>
        <end position="41"/>
    </location>
</feature>
<gene>
    <name evidence="3" type="ORF">GFSPODELE1_LOCUS4727</name>
</gene>
<proteinExistence type="predicted"/>
<dbReference type="PANTHER" id="PTHR40465">
    <property type="entry name" value="CHROMOSOME 1, WHOLE GENOME SHOTGUN SEQUENCE"/>
    <property type="match status" value="1"/>
</dbReference>
<dbReference type="PANTHER" id="PTHR40465:SF1">
    <property type="entry name" value="DUF6534 DOMAIN-CONTAINING PROTEIN"/>
    <property type="match status" value="1"/>
</dbReference>
<organism evidence="3 4">
    <name type="scientific">Somion occarium</name>
    <dbReference type="NCBI Taxonomy" id="3059160"/>
    <lineage>
        <taxon>Eukaryota</taxon>
        <taxon>Fungi</taxon>
        <taxon>Dikarya</taxon>
        <taxon>Basidiomycota</taxon>
        <taxon>Agaricomycotina</taxon>
        <taxon>Agaricomycetes</taxon>
        <taxon>Polyporales</taxon>
        <taxon>Cerrenaceae</taxon>
        <taxon>Somion</taxon>
    </lineage>
</organism>
<keyword evidence="1" id="KW-0812">Transmembrane</keyword>
<protein>
    <recommendedName>
        <fullName evidence="2">DUF6534 domain-containing protein</fullName>
    </recommendedName>
</protein>
<feature type="transmembrane region" description="Helical" evidence="1">
    <location>
        <begin position="119"/>
        <end position="141"/>
    </location>
</feature>
<feature type="transmembrane region" description="Helical" evidence="1">
    <location>
        <begin position="203"/>
        <end position="223"/>
    </location>
</feature>
<feature type="domain" description="DUF6534" evidence="2">
    <location>
        <begin position="167"/>
        <end position="254"/>
    </location>
</feature>
<name>A0ABP1D7G9_9APHY</name>
<evidence type="ECO:0000259" key="2">
    <source>
        <dbReference type="Pfam" id="PF20152"/>
    </source>
</evidence>
<dbReference type="InterPro" id="IPR045339">
    <property type="entry name" value="DUF6534"/>
</dbReference>
<keyword evidence="4" id="KW-1185">Reference proteome</keyword>
<evidence type="ECO:0000313" key="3">
    <source>
        <dbReference type="EMBL" id="CAL1703806.1"/>
    </source>
</evidence>
<feature type="transmembrane region" description="Helical" evidence="1">
    <location>
        <begin position="229"/>
        <end position="250"/>
    </location>
</feature>
<sequence length="295" mass="33023">MADTPPSPPISISRLLGGEVIAMCFAFILYGVTTTQVYLYLFNCKQDLRWIKLLVGSVCAFVLRQLYFLVVISFGDYDSIAVVDWSLAAMTFAEIFVILFVEGFYIWRIWILSNRSSTLAISLTILLVTRLGFTLSTGIFILQKGHWADLQASFTPSLSVLMTNSFSAVVDGIIAVSMIVFFRRGQSRHDDKINGALRWLMMYSVNTGAISMIISIIIAITYSTMSNDLIFGGLVILTGKLYANALLGTLNARRIMRKKMRVDSMDIGQLELPQFTTIPIIEESQSFDTRILVEL</sequence>
<feature type="transmembrane region" description="Helical" evidence="1">
    <location>
        <begin position="161"/>
        <end position="182"/>
    </location>
</feature>
<feature type="transmembrane region" description="Helical" evidence="1">
    <location>
        <begin position="87"/>
        <end position="107"/>
    </location>
</feature>
<dbReference type="Pfam" id="PF20152">
    <property type="entry name" value="DUF6534"/>
    <property type="match status" value="1"/>
</dbReference>
<dbReference type="Proteomes" id="UP001497453">
    <property type="component" value="Chromosome 3"/>
</dbReference>
<dbReference type="EMBL" id="OZ037946">
    <property type="protein sequence ID" value="CAL1703806.1"/>
    <property type="molecule type" value="Genomic_DNA"/>
</dbReference>
<keyword evidence="1" id="KW-0472">Membrane</keyword>
<feature type="transmembrane region" description="Helical" evidence="1">
    <location>
        <begin position="53"/>
        <end position="75"/>
    </location>
</feature>
<reference evidence="4" key="1">
    <citation type="submission" date="2024-04" db="EMBL/GenBank/DDBJ databases">
        <authorList>
            <person name="Shaw F."/>
            <person name="Minotto A."/>
        </authorList>
    </citation>
    <scope>NUCLEOTIDE SEQUENCE [LARGE SCALE GENOMIC DNA]</scope>
</reference>
<evidence type="ECO:0000256" key="1">
    <source>
        <dbReference type="SAM" id="Phobius"/>
    </source>
</evidence>